<dbReference type="Proteomes" id="UP001324270">
    <property type="component" value="Unassembled WGS sequence"/>
</dbReference>
<evidence type="ECO:0008006" key="3">
    <source>
        <dbReference type="Google" id="ProtNLM"/>
    </source>
</evidence>
<reference evidence="1 2" key="1">
    <citation type="submission" date="2023-12" db="EMBL/GenBank/DDBJ databases">
        <title>Genomic sequences of Capnocytophaga and Parvimonas strains.</title>
        <authorList>
            <person name="Watt R.M."/>
            <person name="Wang M."/>
            <person name="Yang T."/>
            <person name="Tong W.M."/>
        </authorList>
    </citation>
    <scope>NUCLEOTIDE SEQUENCE [LARGE SCALE GENOMIC DNA]</scope>
    <source>
        <strain evidence="1 2">CCUG 13156</strain>
    </source>
</reference>
<keyword evidence="2" id="KW-1185">Reference proteome</keyword>
<proteinExistence type="predicted"/>
<organism evidence="1 2">
    <name type="scientific">Capnocytophaga gingivalis</name>
    <dbReference type="NCBI Taxonomy" id="1017"/>
    <lineage>
        <taxon>Bacteria</taxon>
        <taxon>Pseudomonadati</taxon>
        <taxon>Bacteroidota</taxon>
        <taxon>Flavobacteriia</taxon>
        <taxon>Flavobacteriales</taxon>
        <taxon>Flavobacteriaceae</taxon>
        <taxon>Capnocytophaga</taxon>
    </lineage>
</organism>
<dbReference type="InterPro" id="IPR029024">
    <property type="entry name" value="TerB-like"/>
</dbReference>
<evidence type="ECO:0000313" key="1">
    <source>
        <dbReference type="EMBL" id="MEB3040643.1"/>
    </source>
</evidence>
<accession>A0ABU5YDA3</accession>
<dbReference type="SUPFAM" id="SSF158682">
    <property type="entry name" value="TerB-like"/>
    <property type="match status" value="1"/>
</dbReference>
<name>A0ABU5YDA3_9FLAO</name>
<dbReference type="Gene3D" id="1.10.3680.10">
    <property type="entry name" value="TerB-like"/>
    <property type="match status" value="1"/>
</dbReference>
<dbReference type="RefSeq" id="WP_323979563.1">
    <property type="nucleotide sequence ID" value="NZ_JAYKBV010000010.1"/>
</dbReference>
<comment type="caution">
    <text evidence="1">The sequence shown here is derived from an EMBL/GenBank/DDBJ whole genome shotgun (WGS) entry which is preliminary data.</text>
</comment>
<evidence type="ECO:0000313" key="2">
    <source>
        <dbReference type="Proteomes" id="UP001324270"/>
    </source>
</evidence>
<sequence>MAITSKAIAPFIAAAISVEGAYEEVEKETVEGLAEELELKDLGKEVESAFKKIEKLEDDDFDSYLEEVAKKIKASEREAVLLVTLDVLASDGVITADEMENYFAFAEVLGVEEEKASEIFDAYVEDAEDLEIEA</sequence>
<gene>
    <name evidence="1" type="ORF">VJJ49_08045</name>
</gene>
<dbReference type="EMBL" id="JAYKBV010000010">
    <property type="protein sequence ID" value="MEB3040643.1"/>
    <property type="molecule type" value="Genomic_DNA"/>
</dbReference>
<protein>
    <recommendedName>
        <fullName evidence="3">Co-chaperone DjlA N-terminal domain-containing protein</fullName>
    </recommendedName>
</protein>